<gene>
    <name evidence="5" type="ORF">CSSPTR1EN2_LOCUS10969</name>
</gene>
<comment type="function">
    <text evidence="2">Required for vacuole biogenesis and vacuole enlargment in dividing and expanding cells. Involved in the docking or fusion of prevacuolar vesicles.</text>
</comment>
<dbReference type="SUPFAM" id="SSF50978">
    <property type="entry name" value="WD40 repeat-like"/>
    <property type="match status" value="1"/>
</dbReference>
<evidence type="ECO:0000313" key="6">
    <source>
        <dbReference type="Proteomes" id="UP001497512"/>
    </source>
</evidence>
<keyword evidence="2" id="KW-0926">Vacuole</keyword>
<organism evidence="5 6">
    <name type="scientific">Sphagnum troendelagicum</name>
    <dbReference type="NCBI Taxonomy" id="128251"/>
    <lineage>
        <taxon>Eukaryota</taxon>
        <taxon>Viridiplantae</taxon>
        <taxon>Streptophyta</taxon>
        <taxon>Embryophyta</taxon>
        <taxon>Bryophyta</taxon>
        <taxon>Sphagnophytina</taxon>
        <taxon>Sphagnopsida</taxon>
        <taxon>Sphagnales</taxon>
        <taxon>Sphagnaceae</taxon>
        <taxon>Sphagnum</taxon>
    </lineage>
</organism>
<dbReference type="Gene3D" id="2.130.10.10">
    <property type="entry name" value="YVTN repeat-like/Quinoprotein amine dehydrogenase"/>
    <property type="match status" value="1"/>
</dbReference>
<dbReference type="Proteomes" id="UP001497512">
    <property type="component" value="Chromosome 18"/>
</dbReference>
<keyword evidence="6" id="KW-1185">Reference proteome</keyword>
<comment type="similarity">
    <text evidence="1 2">Belongs to the VPS16 family.</text>
</comment>
<evidence type="ECO:0000256" key="2">
    <source>
        <dbReference type="PIRNR" id="PIRNR007949"/>
    </source>
</evidence>
<dbReference type="PIRSF" id="PIRSF007949">
    <property type="entry name" value="VPS16"/>
    <property type="match status" value="1"/>
</dbReference>
<reference evidence="5" key="1">
    <citation type="submission" date="2024-02" db="EMBL/GenBank/DDBJ databases">
        <authorList>
            <consortium name="ELIXIR-Norway"/>
            <consortium name="Elixir Norway"/>
        </authorList>
    </citation>
    <scope>NUCLEOTIDE SEQUENCE</scope>
</reference>
<dbReference type="InterPro" id="IPR016534">
    <property type="entry name" value="VPS16"/>
</dbReference>
<dbReference type="EMBL" id="OZ019910">
    <property type="protein sequence ID" value="CAK9211739.1"/>
    <property type="molecule type" value="Genomic_DNA"/>
</dbReference>
<evidence type="ECO:0000313" key="5">
    <source>
        <dbReference type="EMBL" id="CAK9211739.1"/>
    </source>
</evidence>
<name>A0ABP0U3L7_9BRYO</name>
<dbReference type="Pfam" id="PF04841">
    <property type="entry name" value="Vps16_N"/>
    <property type="match status" value="1"/>
</dbReference>
<accession>A0ABP0U3L7</accession>
<dbReference type="Pfam" id="PF04840">
    <property type="entry name" value="Vps16_C"/>
    <property type="match status" value="1"/>
</dbReference>
<dbReference type="InterPro" id="IPR006926">
    <property type="entry name" value="Vps16_N"/>
</dbReference>
<keyword evidence="2" id="KW-0472">Membrane</keyword>
<dbReference type="InterPro" id="IPR006925">
    <property type="entry name" value="Vps16_C"/>
</dbReference>
<feature type="domain" description="Vps16 C-terminal" evidence="3">
    <location>
        <begin position="505"/>
        <end position="820"/>
    </location>
</feature>
<evidence type="ECO:0000259" key="4">
    <source>
        <dbReference type="Pfam" id="PF04841"/>
    </source>
</evidence>
<dbReference type="PANTHER" id="PTHR12811:SF0">
    <property type="entry name" value="VACUOLAR PROTEIN SORTING-ASSOCIATED PROTEIN 16 HOMOLOG"/>
    <property type="match status" value="1"/>
</dbReference>
<dbReference type="Gene3D" id="1.10.150.780">
    <property type="entry name" value="Vps16, C-terminal region"/>
    <property type="match status" value="1"/>
</dbReference>
<evidence type="ECO:0000256" key="1">
    <source>
        <dbReference type="ARBA" id="ARBA00009250"/>
    </source>
</evidence>
<evidence type="ECO:0000259" key="3">
    <source>
        <dbReference type="Pfam" id="PF04840"/>
    </source>
</evidence>
<dbReference type="InterPro" id="IPR015943">
    <property type="entry name" value="WD40/YVTN_repeat-like_dom_sf"/>
</dbReference>
<protein>
    <recommendedName>
        <fullName evidence="2">Protein VACUOLELESS1</fullName>
    </recommendedName>
</protein>
<dbReference type="InterPro" id="IPR038132">
    <property type="entry name" value="Vps16_C_sf"/>
</dbReference>
<dbReference type="InterPro" id="IPR036322">
    <property type="entry name" value="WD40_repeat_dom_sf"/>
</dbReference>
<proteinExistence type="inferred from homology"/>
<feature type="domain" description="Vps16 N-terminal" evidence="4">
    <location>
        <begin position="7"/>
        <end position="409"/>
    </location>
</feature>
<sequence>MAISIAAEWNELYNRFYRKQEIYTMCWKNVDLSRHKVACARFGGPIAIIRDESKMVQLRAESARAKLLIFSSSGKLLSSVAWDRPGGRLISMGWTDEESLLCVMHDGTVFQYNYRGELSTSQLSLGQECWDQGVADCVIWGTGLVVLTEKNQLFSIPDLENPQAIKLADPHLEEPPHCFAVIEPQYTLSGSLEVLIAVGSTVLMVDADSVQDQTVSIGPLQKMTLSPNGNFLACFSHDGRLLVVTTDFSKTLSEFTTESALPPEQLVWCGVDSVLLYWEEMLLMVGPYGDFVKYPYDEPVVLIPECDGVRVLSNMYMEFLQRVPDSTVSIFKIGSTSPAAMLYDALDHFDKRSAKADENIRLIHDSLADAVEDCIDAAGQEYDIAQQRTLLRAAAYGRAFCRKFHRDRFQDMCRTLRVLNAVRQFEIGIPLSIQQFKELTAPVLIARLVNSHRHLLALRISEYLDLSKEVVLLHWSCEKIKAASDVPDPALLDVLVEKLKLCPGISYATVAADAHQNGRQKLAALLLDYEPRASEQVPLLTSMGEEERALVKAIESGDTDLVYFSIFHNWRQQTVTEFFRIIQGKPLARDLFISYARQNEPEVLKKFYMSIGQPQGAAEVLLRESWGYSQNLEQRSGSALQGPRLKLIEQASELYAHTKEHTFESKATEEQAKLLKLQQELEIATGQPIFVDSSVSDTIRTCISLGNHRTAQRIRVEFKVPDKRFYWLKVFALATAKQWDALEKFSKEKKPPIGFKPFVEACIEEGATEEALKYVIKLSDPHERAEAYARMGMVKEAAEAASQAKDSELLGRLKSTFGQNTAAGALFDTLRDRLSLTGGG</sequence>
<dbReference type="PANTHER" id="PTHR12811">
    <property type="entry name" value="VACUOLAR PROTEIN SORTING VPS16"/>
    <property type="match status" value="1"/>
</dbReference>
<comment type="subcellular location">
    <subcellularLocation>
        <location evidence="2">Vacuole membrane</location>
        <topology evidence="2">Peripheral membrane protein</topology>
    </subcellularLocation>
</comment>